<evidence type="ECO:0000313" key="1">
    <source>
        <dbReference type="EMBL" id="GIY60640.1"/>
    </source>
</evidence>
<keyword evidence="2" id="KW-1185">Reference proteome</keyword>
<sequence length="90" mass="10177">MDVTAVHMIPIKKPPTKRKGCFVFRTFSFRFDFFLQSGAKRNYSCKGIPCVWLCGFASVCQIQCHWNGTGSACCIEIYGCDLALHDTLLF</sequence>
<evidence type="ECO:0000313" key="2">
    <source>
        <dbReference type="Proteomes" id="UP001054945"/>
    </source>
</evidence>
<proteinExistence type="predicted"/>
<organism evidence="1 2">
    <name type="scientific">Caerostris extrusa</name>
    <name type="common">Bark spider</name>
    <name type="synonym">Caerostris bankana</name>
    <dbReference type="NCBI Taxonomy" id="172846"/>
    <lineage>
        <taxon>Eukaryota</taxon>
        <taxon>Metazoa</taxon>
        <taxon>Ecdysozoa</taxon>
        <taxon>Arthropoda</taxon>
        <taxon>Chelicerata</taxon>
        <taxon>Arachnida</taxon>
        <taxon>Araneae</taxon>
        <taxon>Araneomorphae</taxon>
        <taxon>Entelegynae</taxon>
        <taxon>Araneoidea</taxon>
        <taxon>Araneidae</taxon>
        <taxon>Caerostris</taxon>
    </lineage>
</organism>
<dbReference type="AlphaFoldDB" id="A0AAV4URU6"/>
<gene>
    <name evidence="1" type="ORF">CEXT_507081</name>
</gene>
<protein>
    <submittedName>
        <fullName evidence="1">Uncharacterized protein</fullName>
    </submittedName>
</protein>
<dbReference type="EMBL" id="BPLR01013353">
    <property type="protein sequence ID" value="GIY60640.1"/>
    <property type="molecule type" value="Genomic_DNA"/>
</dbReference>
<reference evidence="1 2" key="1">
    <citation type="submission" date="2021-06" db="EMBL/GenBank/DDBJ databases">
        <title>Caerostris extrusa draft genome.</title>
        <authorList>
            <person name="Kono N."/>
            <person name="Arakawa K."/>
        </authorList>
    </citation>
    <scope>NUCLEOTIDE SEQUENCE [LARGE SCALE GENOMIC DNA]</scope>
</reference>
<dbReference type="Proteomes" id="UP001054945">
    <property type="component" value="Unassembled WGS sequence"/>
</dbReference>
<comment type="caution">
    <text evidence="1">The sequence shown here is derived from an EMBL/GenBank/DDBJ whole genome shotgun (WGS) entry which is preliminary data.</text>
</comment>
<name>A0AAV4URU6_CAEEX</name>
<accession>A0AAV4URU6</accession>